<feature type="domain" description="CATSPERD beta-propeller" evidence="21">
    <location>
        <begin position="44"/>
        <end position="373"/>
    </location>
</feature>
<dbReference type="Pfam" id="PF22850">
    <property type="entry name" value="CATSPERD-E_C"/>
    <property type="match status" value="1"/>
</dbReference>
<evidence type="ECO:0000256" key="1">
    <source>
        <dbReference type="ARBA" id="ARBA00010246"/>
    </source>
</evidence>
<keyword evidence="10" id="KW-0969">Cilium</keyword>
<evidence type="ECO:0000256" key="17">
    <source>
        <dbReference type="ARBA" id="ARBA00041424"/>
    </source>
</evidence>
<evidence type="ECO:0000256" key="18">
    <source>
        <dbReference type="ARBA" id="ARBA00046028"/>
    </source>
</evidence>
<keyword evidence="11 19" id="KW-0472">Membrane</keyword>
<reference evidence="25" key="1">
    <citation type="submission" date="2025-08" db="UniProtKB">
        <authorList>
            <consortium name="RefSeq"/>
        </authorList>
    </citation>
    <scope>IDENTIFICATION</scope>
</reference>
<comment type="subcellular location">
    <subcellularLocation>
        <location evidence="15">Cell projection</location>
        <location evidence="15">Cilium</location>
        <location evidence="15">Flagellum membrane</location>
        <topology evidence="15">Single-pass type I membrane protein</topology>
    </subcellularLocation>
</comment>
<dbReference type="RefSeq" id="XP_004633022.1">
    <property type="nucleotide sequence ID" value="XM_004632965.2"/>
</dbReference>
<keyword evidence="14" id="KW-0966">Cell projection</keyword>
<gene>
    <name evidence="25" type="primary">Catsperd</name>
</gene>
<evidence type="ECO:0000256" key="14">
    <source>
        <dbReference type="ARBA" id="ARBA00023273"/>
    </source>
</evidence>
<dbReference type="AlphaFoldDB" id="A0A6P3EW01"/>
<keyword evidence="3" id="KW-1003">Cell membrane</keyword>
<name>A0A6P3EW01_OCTDE</name>
<sequence length="795" mass="88636">MLASMLIAVAATIGLWPPVGAQPLCRVQKVRTGKVFSGEHQVHGDSLYFPSMTTCLIKHPCKKTTAIYLGQRVFFTTDDFSSSLFPLTIPTSMMVGQPEVTSAHFAGSQLLLVVNQKVYTYDYTAGIWNASTGIQHPVSHVSGDNCCFAGNSFCLEISNSIFAYLRGEQISQANIYFSNNGGSSFKKFTYERQAELVGTLGGIFFLHSLSQVGLLVINNRKGMFAYSDHPLNRSLGLAFDYNETLEVLLPPGQRGLLILWSQNSLFSSLSAGQIMETIQVKKADKTLLPSIFGANITIHSIAVYENGLAALTREDHVYYGSLGVLSGSSYILKFPDQKIWSQEAALMFLNSGKLQVLTPLPDASSPAYDFQKCVVNIQATLMKPELHVAKCRIELMDGFFEGKMYTMDMNSELEMTATLIPQQGTSLVPQVMVSNPYSLGLKTTIHEYDNTFEGNVLYKLDIKLKQQHHLGWFDPNFTSSIQRPTISTLTVDVANKEISCVDLKPLTALISVGCDREKKIIVQNKISACSLGVLDPAVLQDNYTYVVERGSLDPGPDGLAATKDLQVLYPFWDLGCPGLVFYETPWKPVIELWHGDEFAELVEAEFVLREVHGLHTFSYTLTARAAGCLSQPQNWSSVLRSARDPGGSPWSRENYVSCHSPSPSSPLRWPNVQYQVLGGRTNNKIIFKQRNGIYIFHLSILDPYYSYCRLETTFSIYVYGAYPLPLFVPGVTIILLVCGTLLAVWLAHILPRLPHTDTCHKLREACRLLSWRCCRLCRQLRLRLRLRLWSPGKSP</sequence>
<feature type="signal peptide" evidence="20">
    <location>
        <begin position="1"/>
        <end position="21"/>
    </location>
</feature>
<dbReference type="OrthoDB" id="8646292at2759"/>
<evidence type="ECO:0000256" key="20">
    <source>
        <dbReference type="SAM" id="SignalP"/>
    </source>
</evidence>
<keyword evidence="8" id="KW-0744">Spermatogenesis</keyword>
<evidence type="ECO:0000256" key="7">
    <source>
        <dbReference type="ARBA" id="ARBA00022846"/>
    </source>
</evidence>
<accession>A0A6P3EW01</accession>
<keyword evidence="7" id="KW-0282">Flagellum</keyword>
<keyword evidence="2" id="KW-0217">Developmental protein</keyword>
<keyword evidence="4 19" id="KW-0812">Transmembrane</keyword>
<feature type="transmembrane region" description="Helical" evidence="19">
    <location>
        <begin position="726"/>
        <end position="747"/>
    </location>
</feature>
<dbReference type="InterPro" id="IPR028751">
    <property type="entry name" value="CATSPERD/E"/>
</dbReference>
<evidence type="ECO:0000259" key="21">
    <source>
        <dbReference type="Pfam" id="PF15020"/>
    </source>
</evidence>
<dbReference type="Pfam" id="PF23747">
    <property type="entry name" value="Ig-like_CATSPERD"/>
    <property type="match status" value="1"/>
</dbReference>
<evidence type="ECO:0000259" key="23">
    <source>
        <dbReference type="Pfam" id="PF23747"/>
    </source>
</evidence>
<feature type="domain" description="CATSPERD Ig-like" evidence="23">
    <location>
        <begin position="393"/>
        <end position="512"/>
    </location>
</feature>
<dbReference type="FunCoup" id="A0A6P3EW01">
    <property type="interactions" value="20"/>
</dbReference>
<dbReference type="CTD" id="257062"/>
<keyword evidence="13" id="KW-0325">Glycoprotein</keyword>
<evidence type="ECO:0000256" key="5">
    <source>
        <dbReference type="ARBA" id="ARBA00022729"/>
    </source>
</evidence>
<dbReference type="GO" id="GO:0036128">
    <property type="term" value="C:CatSper complex"/>
    <property type="evidence" value="ECO:0007669"/>
    <property type="project" value="InterPro"/>
</dbReference>
<keyword evidence="24" id="KW-1185">Reference proteome</keyword>
<evidence type="ECO:0000256" key="2">
    <source>
        <dbReference type="ARBA" id="ARBA00022473"/>
    </source>
</evidence>
<dbReference type="Pfam" id="PF15020">
    <property type="entry name" value="Beta-prop_CATSPERD"/>
    <property type="match status" value="1"/>
</dbReference>
<evidence type="ECO:0000256" key="13">
    <source>
        <dbReference type="ARBA" id="ARBA00023180"/>
    </source>
</evidence>
<organism evidence="24 25">
    <name type="scientific">Octodon degus</name>
    <name type="common">Degu</name>
    <name type="synonym">Sciurus degus</name>
    <dbReference type="NCBI Taxonomy" id="10160"/>
    <lineage>
        <taxon>Eukaryota</taxon>
        <taxon>Metazoa</taxon>
        <taxon>Chordata</taxon>
        <taxon>Craniata</taxon>
        <taxon>Vertebrata</taxon>
        <taxon>Euteleostomi</taxon>
        <taxon>Mammalia</taxon>
        <taxon>Eutheria</taxon>
        <taxon>Euarchontoglires</taxon>
        <taxon>Glires</taxon>
        <taxon>Rodentia</taxon>
        <taxon>Hystricomorpha</taxon>
        <taxon>Octodontidae</taxon>
        <taxon>Octodon</taxon>
    </lineage>
</organism>
<evidence type="ECO:0000256" key="4">
    <source>
        <dbReference type="ARBA" id="ARBA00022692"/>
    </source>
</evidence>
<dbReference type="InParanoid" id="A0A6P3EW01"/>
<dbReference type="Proteomes" id="UP000515203">
    <property type="component" value="Unplaced"/>
</dbReference>
<dbReference type="InterPro" id="IPR053813">
    <property type="entry name" value="CATSPERD_beta-prop"/>
</dbReference>
<dbReference type="InterPro" id="IPR055451">
    <property type="entry name" value="Ig-like_CATSPERD"/>
</dbReference>
<evidence type="ECO:0000313" key="25">
    <source>
        <dbReference type="RefSeq" id="XP_004633022.1"/>
    </source>
</evidence>
<evidence type="ECO:0000313" key="24">
    <source>
        <dbReference type="Proteomes" id="UP000515203"/>
    </source>
</evidence>
<evidence type="ECO:0000256" key="19">
    <source>
        <dbReference type="SAM" id="Phobius"/>
    </source>
</evidence>
<dbReference type="PANTHER" id="PTHR33722">
    <property type="entry name" value="CATION CHANNEL SPERM-ASSOCIATED PROTEIN SUBUNIT DELTA-RELATED"/>
    <property type="match status" value="1"/>
</dbReference>
<evidence type="ECO:0000256" key="9">
    <source>
        <dbReference type="ARBA" id="ARBA00022989"/>
    </source>
</evidence>
<dbReference type="GeneID" id="101567353"/>
<evidence type="ECO:0000256" key="11">
    <source>
        <dbReference type="ARBA" id="ARBA00023136"/>
    </source>
</evidence>
<dbReference type="GO" id="GO:0097228">
    <property type="term" value="C:sperm principal piece"/>
    <property type="evidence" value="ECO:0007669"/>
    <property type="project" value="TreeGrafter"/>
</dbReference>
<evidence type="ECO:0000259" key="22">
    <source>
        <dbReference type="Pfam" id="PF22850"/>
    </source>
</evidence>
<dbReference type="GO" id="GO:0030317">
    <property type="term" value="P:flagellated sperm motility"/>
    <property type="evidence" value="ECO:0007669"/>
    <property type="project" value="TreeGrafter"/>
</dbReference>
<evidence type="ECO:0000256" key="3">
    <source>
        <dbReference type="ARBA" id="ARBA00022475"/>
    </source>
</evidence>
<dbReference type="PANTHER" id="PTHR33722:SF1">
    <property type="entry name" value="CATION CHANNEL SPERM-ASSOCIATED AUXILIARY SUBUNIT DELTA"/>
    <property type="match status" value="1"/>
</dbReference>
<keyword evidence="9 19" id="KW-1133">Transmembrane helix</keyword>
<evidence type="ECO:0000256" key="6">
    <source>
        <dbReference type="ARBA" id="ARBA00022782"/>
    </source>
</evidence>
<evidence type="ECO:0000256" key="10">
    <source>
        <dbReference type="ARBA" id="ARBA00023069"/>
    </source>
</evidence>
<proteinExistence type="inferred from homology"/>
<dbReference type="GO" id="GO:0048240">
    <property type="term" value="P:sperm capacitation"/>
    <property type="evidence" value="ECO:0007669"/>
    <property type="project" value="TreeGrafter"/>
</dbReference>
<keyword evidence="12" id="KW-1015">Disulfide bond</keyword>
<protein>
    <recommendedName>
        <fullName evidence="16">Cation channel sperm-associated auxiliary subunit delta</fullName>
    </recommendedName>
    <alternativeName>
        <fullName evidence="17">Transmembrane protein 146</fullName>
    </alternativeName>
</protein>
<dbReference type="InterPro" id="IPR053814">
    <property type="entry name" value="CATSPERD/E_C"/>
</dbReference>
<evidence type="ECO:0000256" key="15">
    <source>
        <dbReference type="ARBA" id="ARBA00037793"/>
    </source>
</evidence>
<keyword evidence="6" id="KW-0221">Differentiation</keyword>
<evidence type="ECO:0000256" key="16">
    <source>
        <dbReference type="ARBA" id="ARBA00040129"/>
    </source>
</evidence>
<feature type="domain" description="CATSPERD/E C-terminal" evidence="22">
    <location>
        <begin position="542"/>
        <end position="757"/>
    </location>
</feature>
<comment type="similarity">
    <text evidence="1">Belongs to the CATSPERD family.</text>
</comment>
<evidence type="ECO:0000256" key="12">
    <source>
        <dbReference type="ARBA" id="ARBA00023157"/>
    </source>
</evidence>
<feature type="chain" id="PRO_5027595752" description="Cation channel sperm-associated auxiliary subunit delta" evidence="20">
    <location>
        <begin position="22"/>
        <end position="795"/>
    </location>
</feature>
<keyword evidence="5 20" id="KW-0732">Signal</keyword>
<comment type="function">
    <text evidence="18">Auxiliary component of the CatSper complex, a complex involved in sperm cell hyperactivation. Sperm cell hyperactivation is needed for sperm motility which is essential late in the preparation of sperm for fertilization. Required for CATSPER1 stability before intraflagellar transport and/or incorporation of the CatSper complex channel into the flagellar membrane.</text>
</comment>
<evidence type="ECO:0000256" key="8">
    <source>
        <dbReference type="ARBA" id="ARBA00022871"/>
    </source>
</evidence>